<proteinExistence type="predicted"/>
<organism evidence="2">
    <name type="scientific">marine sediment metagenome</name>
    <dbReference type="NCBI Taxonomy" id="412755"/>
    <lineage>
        <taxon>unclassified sequences</taxon>
        <taxon>metagenomes</taxon>
        <taxon>ecological metagenomes</taxon>
    </lineage>
</organism>
<name>A0A0F9I812_9ZZZZ</name>
<gene>
    <name evidence="2" type="ORF">LCGC14_1612880</name>
</gene>
<dbReference type="EMBL" id="LAZR01013079">
    <property type="protein sequence ID" value="KKM23667.1"/>
    <property type="molecule type" value="Genomic_DNA"/>
</dbReference>
<comment type="caution">
    <text evidence="2">The sequence shown here is derived from an EMBL/GenBank/DDBJ whole genome shotgun (WGS) entry which is preliminary data.</text>
</comment>
<dbReference type="AlphaFoldDB" id="A0A0F9I812"/>
<sequence>MAKRKSDDQRRLEKIKRHPEATTIEIGGQEFVFLLCGLGAKLAREKGRDPIPPIIETLEKIAPAVVSSGLLKDGKVDMKDITPAIVFSLMKELITGEFFDDLIIVIWWGVLAAQPDTELEDLEILVTPNAMKQIMTEVMPRMMNYSQDLEESDIKSESGDDSGGPEGN</sequence>
<evidence type="ECO:0000313" key="2">
    <source>
        <dbReference type="EMBL" id="KKM23667.1"/>
    </source>
</evidence>
<evidence type="ECO:0000256" key="1">
    <source>
        <dbReference type="SAM" id="MobiDB-lite"/>
    </source>
</evidence>
<protein>
    <submittedName>
        <fullName evidence="2">Uncharacterized protein</fullName>
    </submittedName>
</protein>
<accession>A0A0F9I812</accession>
<reference evidence="2" key="1">
    <citation type="journal article" date="2015" name="Nature">
        <title>Complex archaea that bridge the gap between prokaryotes and eukaryotes.</title>
        <authorList>
            <person name="Spang A."/>
            <person name="Saw J.H."/>
            <person name="Jorgensen S.L."/>
            <person name="Zaremba-Niedzwiedzka K."/>
            <person name="Martijn J."/>
            <person name="Lind A.E."/>
            <person name="van Eijk R."/>
            <person name="Schleper C."/>
            <person name="Guy L."/>
            <person name="Ettema T.J."/>
        </authorList>
    </citation>
    <scope>NUCLEOTIDE SEQUENCE</scope>
</reference>
<feature type="region of interest" description="Disordered" evidence="1">
    <location>
        <begin position="148"/>
        <end position="168"/>
    </location>
</feature>